<dbReference type="GO" id="GO:0090729">
    <property type="term" value="F:toxin activity"/>
    <property type="evidence" value="ECO:0007669"/>
    <property type="project" value="UniProtKB-KW"/>
</dbReference>
<keyword evidence="5" id="KW-0800">Toxin</keyword>
<name>L0GR05_9GAMM</name>
<dbReference type="KEGG" id="tmb:Thimo_0308"/>
<dbReference type="Proteomes" id="UP000010816">
    <property type="component" value="Chromosome"/>
</dbReference>
<dbReference type="EMBL" id="CP003051">
    <property type="protein sequence ID" value="AGA89178.1"/>
    <property type="molecule type" value="Genomic_DNA"/>
</dbReference>
<dbReference type="Pfam" id="PF01850">
    <property type="entry name" value="PIN"/>
    <property type="match status" value="1"/>
</dbReference>
<feature type="domain" description="PIN" evidence="6">
    <location>
        <begin position="1"/>
        <end position="116"/>
    </location>
</feature>
<reference evidence="7 8" key="1">
    <citation type="submission" date="2011-09" db="EMBL/GenBank/DDBJ databases">
        <title>Complete sequence of chromosome of Thioflavicoccus mobilis 8321.</title>
        <authorList>
            <consortium name="US DOE Joint Genome Institute"/>
            <person name="Lucas S."/>
            <person name="Han J."/>
            <person name="Lapidus A."/>
            <person name="Cheng J.-F."/>
            <person name="Goodwin L."/>
            <person name="Pitluck S."/>
            <person name="Peters L."/>
            <person name="Ovchinnikova G."/>
            <person name="Lu M."/>
            <person name="Detter J.C."/>
            <person name="Han C."/>
            <person name="Tapia R."/>
            <person name="Land M."/>
            <person name="Hauser L."/>
            <person name="Kyrpides N."/>
            <person name="Ivanova N."/>
            <person name="Pagani I."/>
            <person name="Vogl K."/>
            <person name="Liu Z."/>
            <person name="Imhoff J."/>
            <person name="Thiel V."/>
            <person name="Frigaard N.-U."/>
            <person name="Bryant D."/>
            <person name="Woyke T."/>
        </authorList>
    </citation>
    <scope>NUCLEOTIDE SEQUENCE [LARGE SCALE GENOMIC DNA]</scope>
    <source>
        <strain evidence="7 8">8321</strain>
    </source>
</reference>
<dbReference type="Gene3D" id="3.40.50.1010">
    <property type="entry name" value="5'-nuclease"/>
    <property type="match status" value="1"/>
</dbReference>
<feature type="binding site" evidence="5">
    <location>
        <position position="4"/>
    </location>
    <ligand>
        <name>Mg(2+)</name>
        <dbReference type="ChEBI" id="CHEBI:18420"/>
    </ligand>
</feature>
<keyword evidence="1 5" id="KW-1277">Toxin-antitoxin system</keyword>
<evidence type="ECO:0000313" key="7">
    <source>
        <dbReference type="EMBL" id="AGA89178.1"/>
    </source>
</evidence>
<dbReference type="InterPro" id="IPR022907">
    <property type="entry name" value="VapC_family"/>
</dbReference>
<dbReference type="AlphaFoldDB" id="L0GR05"/>
<dbReference type="eggNOG" id="COG4374">
    <property type="taxonomic scope" value="Bacteria"/>
</dbReference>
<comment type="cofactor">
    <cofactor evidence="5">
        <name>Mg(2+)</name>
        <dbReference type="ChEBI" id="CHEBI:18420"/>
    </cofactor>
</comment>
<keyword evidence="5" id="KW-0460">Magnesium</keyword>
<dbReference type="RefSeq" id="WP_015279328.1">
    <property type="nucleotide sequence ID" value="NC_019940.1"/>
</dbReference>
<sequence>MVLDASAVLAYLQQEAGWERVEAALLQGRCVLSGVNLAEVLSRLSDWDVPLEEAQAALAAWDLEIAVFDAPAARATAALRPLTRALSLSLGDRACLALAHTRGMTALTADRAWAQLGPGLGVTVDSIRPESGDR</sequence>
<dbReference type="OrthoDB" id="286092at2"/>
<organism evidence="7 8">
    <name type="scientific">Thioflavicoccus mobilis 8321</name>
    <dbReference type="NCBI Taxonomy" id="765912"/>
    <lineage>
        <taxon>Bacteria</taxon>
        <taxon>Pseudomonadati</taxon>
        <taxon>Pseudomonadota</taxon>
        <taxon>Gammaproteobacteria</taxon>
        <taxon>Chromatiales</taxon>
        <taxon>Chromatiaceae</taxon>
        <taxon>Thioflavicoccus</taxon>
    </lineage>
</organism>
<proteinExistence type="inferred from homology"/>
<dbReference type="STRING" id="765912.Thimo_0308"/>
<dbReference type="InterPro" id="IPR029060">
    <property type="entry name" value="PIN-like_dom_sf"/>
</dbReference>
<evidence type="ECO:0000256" key="3">
    <source>
        <dbReference type="ARBA" id="ARBA00022723"/>
    </source>
</evidence>
<evidence type="ECO:0000259" key="6">
    <source>
        <dbReference type="Pfam" id="PF01850"/>
    </source>
</evidence>
<dbReference type="EC" id="3.1.-.-" evidence="5"/>
<keyword evidence="2 5" id="KW-0540">Nuclease</keyword>
<keyword evidence="8" id="KW-1185">Reference proteome</keyword>
<comment type="similarity">
    <text evidence="5">Belongs to the PINc/VapC protein family.</text>
</comment>
<gene>
    <name evidence="5" type="primary">vapC</name>
    <name evidence="7" type="ORF">Thimo_0308</name>
</gene>
<evidence type="ECO:0000256" key="4">
    <source>
        <dbReference type="ARBA" id="ARBA00022801"/>
    </source>
</evidence>
<keyword evidence="4 5" id="KW-0378">Hydrolase</keyword>
<dbReference type="HAMAP" id="MF_00265">
    <property type="entry name" value="VapC_Nob1"/>
    <property type="match status" value="1"/>
</dbReference>
<dbReference type="CDD" id="cd18682">
    <property type="entry name" value="PIN_VapC-like"/>
    <property type="match status" value="1"/>
</dbReference>
<comment type="function">
    <text evidence="5">Toxic component of a toxin-antitoxin (TA) system. An RNase.</text>
</comment>
<dbReference type="HOGENOM" id="CLU_135601_0_0_6"/>
<dbReference type="GO" id="GO:0016787">
    <property type="term" value="F:hydrolase activity"/>
    <property type="evidence" value="ECO:0007669"/>
    <property type="project" value="UniProtKB-KW"/>
</dbReference>
<evidence type="ECO:0000256" key="1">
    <source>
        <dbReference type="ARBA" id="ARBA00022649"/>
    </source>
</evidence>
<feature type="binding site" evidence="5">
    <location>
        <position position="92"/>
    </location>
    <ligand>
        <name>Mg(2+)</name>
        <dbReference type="ChEBI" id="CHEBI:18420"/>
    </ligand>
</feature>
<dbReference type="PATRIC" id="fig|765912.4.peg.308"/>
<evidence type="ECO:0000256" key="5">
    <source>
        <dbReference type="HAMAP-Rule" id="MF_00265"/>
    </source>
</evidence>
<evidence type="ECO:0000313" key="8">
    <source>
        <dbReference type="Proteomes" id="UP000010816"/>
    </source>
</evidence>
<dbReference type="GO" id="GO:0000287">
    <property type="term" value="F:magnesium ion binding"/>
    <property type="evidence" value="ECO:0007669"/>
    <property type="project" value="UniProtKB-UniRule"/>
</dbReference>
<protein>
    <recommendedName>
        <fullName evidence="5">Ribonuclease VapC</fullName>
        <shortName evidence="5">RNase VapC</shortName>
        <ecNumber evidence="5">3.1.-.-</ecNumber>
    </recommendedName>
    <alternativeName>
        <fullName evidence="5">Toxin VapC</fullName>
    </alternativeName>
</protein>
<evidence type="ECO:0000256" key="2">
    <source>
        <dbReference type="ARBA" id="ARBA00022722"/>
    </source>
</evidence>
<accession>L0GR05</accession>
<keyword evidence="3 5" id="KW-0479">Metal-binding</keyword>
<dbReference type="SUPFAM" id="SSF88723">
    <property type="entry name" value="PIN domain-like"/>
    <property type="match status" value="1"/>
</dbReference>
<dbReference type="GO" id="GO:0004540">
    <property type="term" value="F:RNA nuclease activity"/>
    <property type="evidence" value="ECO:0007669"/>
    <property type="project" value="InterPro"/>
</dbReference>
<dbReference type="InterPro" id="IPR002716">
    <property type="entry name" value="PIN_dom"/>
</dbReference>